<evidence type="ECO:0000256" key="17">
    <source>
        <dbReference type="ARBA" id="ARBA00045506"/>
    </source>
</evidence>
<dbReference type="GO" id="GO:0002098">
    <property type="term" value="P:tRNA wobble uridine modification"/>
    <property type="evidence" value="ECO:0007669"/>
    <property type="project" value="TreeGrafter"/>
</dbReference>
<evidence type="ECO:0000256" key="18">
    <source>
        <dbReference type="ARBA" id="ARBA00049786"/>
    </source>
</evidence>
<dbReference type="Proteomes" id="UP000007303">
    <property type="component" value="Unassembled WGS sequence"/>
</dbReference>
<dbReference type="GeneTree" id="ENSGT00940000158563"/>
<dbReference type="InterPro" id="IPR027450">
    <property type="entry name" value="AlkB-like"/>
</dbReference>
<feature type="domain" description="RRM" evidence="22">
    <location>
        <begin position="43"/>
        <end position="120"/>
    </location>
</feature>
<evidence type="ECO:0000256" key="11">
    <source>
        <dbReference type="ARBA" id="ARBA00022833"/>
    </source>
</evidence>
<name>H3CY54_TETNG</name>
<keyword evidence="10" id="KW-0479">Metal-binding</keyword>
<proteinExistence type="inferred from homology"/>
<dbReference type="Gene3D" id="3.30.70.330">
    <property type="match status" value="1"/>
</dbReference>
<dbReference type="HOGENOM" id="CLU_029501_4_0_1"/>
<evidence type="ECO:0000256" key="20">
    <source>
        <dbReference type="PROSITE-ProRule" id="PRU00176"/>
    </source>
</evidence>
<dbReference type="GO" id="GO:0005737">
    <property type="term" value="C:cytoplasm"/>
    <property type="evidence" value="ECO:0007669"/>
    <property type="project" value="UniProtKB-SubCell"/>
</dbReference>
<dbReference type="Pfam" id="PF13532">
    <property type="entry name" value="2OG-FeII_Oxy_2"/>
    <property type="match status" value="1"/>
</dbReference>
<dbReference type="InterPro" id="IPR012677">
    <property type="entry name" value="Nucleotide-bd_a/b_plait_sf"/>
</dbReference>
<comment type="subcellular location">
    <subcellularLocation>
        <location evidence="3">Cytoplasm</location>
    </subcellularLocation>
    <subcellularLocation>
        <location evidence="2">Nucleus</location>
    </subcellularLocation>
</comment>
<dbReference type="GO" id="GO:0046872">
    <property type="term" value="F:metal ion binding"/>
    <property type="evidence" value="ECO:0007669"/>
    <property type="project" value="UniProtKB-KW"/>
</dbReference>
<reference evidence="25" key="1">
    <citation type="journal article" date="2004" name="Nature">
        <title>Genome duplication in the teleost fish Tetraodon nigroviridis reveals the early vertebrate proto-karyotype.</title>
        <authorList>
            <person name="Jaillon O."/>
            <person name="Aury J.-M."/>
            <person name="Brunet F."/>
            <person name="Petit J.-L."/>
            <person name="Stange-Thomann N."/>
            <person name="Mauceli E."/>
            <person name="Bouneau L."/>
            <person name="Fischer C."/>
            <person name="Ozouf-Costaz C."/>
            <person name="Bernot A."/>
            <person name="Nicaud S."/>
            <person name="Jaffe D."/>
            <person name="Fisher S."/>
            <person name="Lutfalla G."/>
            <person name="Dossat C."/>
            <person name="Segurens B."/>
            <person name="Dasilva C."/>
            <person name="Salanoubat M."/>
            <person name="Levy M."/>
            <person name="Boudet N."/>
            <person name="Castellano S."/>
            <person name="Anthouard V."/>
            <person name="Jubin C."/>
            <person name="Castelli V."/>
            <person name="Katinka M."/>
            <person name="Vacherie B."/>
            <person name="Biemont C."/>
            <person name="Skalli Z."/>
            <person name="Cattolico L."/>
            <person name="Poulain J."/>
            <person name="De Berardinis V."/>
            <person name="Cruaud C."/>
            <person name="Duprat S."/>
            <person name="Brottier P."/>
            <person name="Coutanceau J.-P."/>
            <person name="Gouzy J."/>
            <person name="Parra G."/>
            <person name="Lardier G."/>
            <person name="Chapple C."/>
            <person name="McKernan K.J."/>
            <person name="McEwan P."/>
            <person name="Bosak S."/>
            <person name="Kellis M."/>
            <person name="Volff J.-N."/>
            <person name="Guigo R."/>
            <person name="Zody M.C."/>
            <person name="Mesirov J."/>
            <person name="Lindblad-Toh K."/>
            <person name="Birren B."/>
            <person name="Nusbaum C."/>
            <person name="Kahn D."/>
            <person name="Robinson-Rechavi M."/>
            <person name="Laudet V."/>
            <person name="Schachter V."/>
            <person name="Quetier F."/>
            <person name="Saurin W."/>
            <person name="Scarpelli C."/>
            <person name="Wincker P."/>
            <person name="Lander E.S."/>
            <person name="Weissenbach J."/>
            <person name="Roest Crollius H."/>
        </authorList>
    </citation>
    <scope>NUCLEOTIDE SEQUENCE [LARGE SCALE GENOMIC DNA]</scope>
</reference>
<reference evidence="24" key="2">
    <citation type="submission" date="2025-08" db="UniProtKB">
        <authorList>
            <consortium name="Ensembl"/>
        </authorList>
    </citation>
    <scope>IDENTIFICATION</scope>
</reference>
<evidence type="ECO:0000256" key="3">
    <source>
        <dbReference type="ARBA" id="ARBA00004496"/>
    </source>
</evidence>
<evidence type="ECO:0000256" key="9">
    <source>
        <dbReference type="ARBA" id="ARBA00022691"/>
    </source>
</evidence>
<keyword evidence="25" id="KW-1185">Reference proteome</keyword>
<dbReference type="CDD" id="cd02440">
    <property type="entry name" value="AdoMet_MTases"/>
    <property type="match status" value="1"/>
</dbReference>
<evidence type="ECO:0000256" key="13">
    <source>
        <dbReference type="ARBA" id="ARBA00023004"/>
    </source>
</evidence>
<keyword evidence="8" id="KW-0808">Transferase</keyword>
<dbReference type="FunCoup" id="H3CY54">
    <property type="interactions" value="528"/>
</dbReference>
<evidence type="ECO:0000256" key="14">
    <source>
        <dbReference type="ARBA" id="ARBA00023242"/>
    </source>
</evidence>
<evidence type="ECO:0000256" key="21">
    <source>
        <dbReference type="SAM" id="MobiDB-lite"/>
    </source>
</evidence>
<evidence type="ECO:0000313" key="25">
    <source>
        <dbReference type="Proteomes" id="UP000007303"/>
    </source>
</evidence>
<comment type="similarity">
    <text evidence="4">Belongs to the alkB family.</text>
</comment>
<dbReference type="AlphaFoldDB" id="H3CY54"/>
<dbReference type="InterPro" id="IPR034256">
    <property type="entry name" value="ALKBH8_RRM"/>
</dbReference>
<dbReference type="PANTHER" id="PTHR13069">
    <property type="entry name" value="ALKYLATED DNA REPAIR PROTEIN ALKB HOMOLOG 8"/>
    <property type="match status" value="1"/>
</dbReference>
<evidence type="ECO:0000256" key="15">
    <source>
        <dbReference type="ARBA" id="ARBA00023268"/>
    </source>
</evidence>
<dbReference type="InterPro" id="IPR029063">
    <property type="entry name" value="SAM-dependent_MTases_sf"/>
</dbReference>
<evidence type="ECO:0000259" key="23">
    <source>
        <dbReference type="PROSITE" id="PS51471"/>
    </source>
</evidence>
<evidence type="ECO:0000256" key="4">
    <source>
        <dbReference type="ARBA" id="ARBA00007879"/>
    </source>
</evidence>
<dbReference type="OMA" id="KYLGCNP"/>
<evidence type="ECO:0000256" key="2">
    <source>
        <dbReference type="ARBA" id="ARBA00004123"/>
    </source>
</evidence>
<keyword evidence="15" id="KW-0511">Multifunctional enzyme</keyword>
<evidence type="ECO:0000256" key="6">
    <source>
        <dbReference type="ARBA" id="ARBA00022490"/>
    </source>
</evidence>
<evidence type="ECO:0000256" key="12">
    <source>
        <dbReference type="ARBA" id="ARBA00022884"/>
    </source>
</evidence>
<keyword evidence="11" id="KW-0862">Zinc</keyword>
<keyword evidence="14" id="KW-0539">Nucleus</keyword>
<comment type="function">
    <text evidence="17">Catalyzes the methylation of 5-carboxymethyl uridine to 5-methylcarboxymethyl uridine at the wobble position of the anticodon loop in tRNA via its methyltransferase domain. Catalyzes the last step in the formation of 5-methylcarboxymethyl uridine at the wobble position of the anticodon loop in target tRNA. Has a preference for tRNA(Arg) and tRNA(Glu), and does not bind tRNA(Lys). Binds tRNA and catalyzes the iron and alpha-ketoglutarate dependent hydroxylation of 5-methylcarboxymethyl uridine at the wobble position of the anticodon loop in tRNA via its dioxygenase domain, giving rise to 5-(S)-methoxycarbonylhydroxymethyluridine; has a preference for tRNA(Gly). Required for normal survival after DNA damage. May inhibit apoptosis and promote cell survival and angiogenesis.</text>
</comment>
<dbReference type="InterPro" id="IPR005123">
    <property type="entry name" value="Oxoglu/Fe-dep_dioxygenase_dom"/>
</dbReference>
<dbReference type="PANTHER" id="PTHR13069:SF21">
    <property type="entry name" value="ALKYLATED DNA REPAIR PROTEIN ALKB HOMOLOG 8"/>
    <property type="match status" value="1"/>
</dbReference>
<evidence type="ECO:0000256" key="10">
    <source>
        <dbReference type="ARBA" id="ARBA00022723"/>
    </source>
</evidence>
<dbReference type="SUPFAM" id="SSF51197">
    <property type="entry name" value="Clavaminate synthase-like"/>
    <property type="match status" value="1"/>
</dbReference>
<keyword evidence="12 20" id="KW-0694">RNA-binding</keyword>
<accession>H3CY54</accession>
<dbReference type="InterPro" id="IPR035979">
    <property type="entry name" value="RBD_domain_sf"/>
</dbReference>
<evidence type="ECO:0000256" key="5">
    <source>
        <dbReference type="ARBA" id="ARBA00012808"/>
    </source>
</evidence>
<dbReference type="CDD" id="cd12431">
    <property type="entry name" value="RRM_ALKBH8"/>
    <property type="match status" value="1"/>
</dbReference>
<sequence length="643" mass="71716">STLDNMRFVRRSKEDKKIFRKQLKASHILLKHEGISTVSQPTKSLVVANGGLGNGISRAELSAVLKEIGEIEMLVMPPRPYAFVTYRSEECAQKAHVQLNGAKLQCEEHTVTLYLSYVKSVPCEEDVSVSFPMGLALLDNFVSPEEEASLLSAVDWSSSNDGVTAQKAMKHRRVKHYGFEFRYDNNNVDKDKPLPAGIPAECLPFLERCLTNKIIDVMPDQLTVNQYESGQGIPPHVDTHSAFEDAILSLSLRAQTVMDFRHPDGSLVALVLPGRSLLVMKGESRYLWTHGITPRKFDVVPSCDSQPSAPTSHDSQSQSNLTLSRRATRTSFTFRKIRHDPCRCAFPSVCDSQKVPSAPEPALPSLPTSHTDAAHLEEEYVHRVYNSIASHFSSTRHSPWPRVCHFLSSLTPGSMLADVGCGNGKYLGVNPEVIAIGCDRSSALIQICAERGFEAFVSDALQLPFRTASFDACISIAVIHHFSTPERRLAAIRELVRLLKTGGQALIYVWAFEQEHNKQRSKYLKEQSKEKYSMPLEDTHHVENVQCVSKQSGAKLSVHTNRTAFKTQDLLVPWHLKGSSLGIGSEPRTSPGSESERSLPVYRRYYHLFQQGELQQLCGQIPGVDVQHGYHDQGNWCVILEKT</sequence>
<evidence type="ECO:0000256" key="8">
    <source>
        <dbReference type="ARBA" id="ARBA00022679"/>
    </source>
</evidence>
<dbReference type="InParanoid" id="H3CY54"/>
<protein>
    <recommendedName>
        <fullName evidence="5">tRNA (carboxymethyluridine(34)-5-O)-methyltransferase</fullName>
        <ecNumber evidence="5">2.1.1.229</ecNumber>
    </recommendedName>
    <alternativeName>
        <fullName evidence="18">Alkylated DNA repair protein alkB homolog 8</fullName>
    </alternativeName>
    <alternativeName>
        <fullName evidence="19">S-adenosyl-L-methionine-dependent tRNA methyltransferase ALKBH8</fullName>
    </alternativeName>
</protein>
<keyword evidence="6" id="KW-0963">Cytoplasm</keyword>
<feature type="region of interest" description="Disordered" evidence="21">
    <location>
        <begin position="301"/>
        <end position="323"/>
    </location>
</feature>
<evidence type="ECO:0000256" key="16">
    <source>
        <dbReference type="ARBA" id="ARBA00034996"/>
    </source>
</evidence>
<dbReference type="GO" id="GO:0030488">
    <property type="term" value="P:tRNA methylation"/>
    <property type="evidence" value="ECO:0007669"/>
    <property type="project" value="TreeGrafter"/>
</dbReference>
<dbReference type="Gene3D" id="2.60.120.590">
    <property type="entry name" value="Alpha-ketoglutarate-dependent dioxygenase AlkB-like"/>
    <property type="match status" value="1"/>
</dbReference>
<dbReference type="GO" id="GO:0008757">
    <property type="term" value="F:S-adenosylmethionine-dependent methyltransferase activity"/>
    <property type="evidence" value="ECO:0007669"/>
    <property type="project" value="InterPro"/>
</dbReference>
<reference evidence="24" key="3">
    <citation type="submission" date="2025-09" db="UniProtKB">
        <authorList>
            <consortium name="Ensembl"/>
        </authorList>
    </citation>
    <scope>IDENTIFICATION</scope>
</reference>
<comment type="cofactor">
    <cofactor evidence="1">
        <name>Fe(2+)</name>
        <dbReference type="ChEBI" id="CHEBI:29033"/>
    </cofactor>
</comment>
<dbReference type="SUPFAM" id="SSF54928">
    <property type="entry name" value="RNA-binding domain, RBD"/>
    <property type="match status" value="1"/>
</dbReference>
<dbReference type="InterPro" id="IPR013216">
    <property type="entry name" value="Methyltransf_11"/>
</dbReference>
<dbReference type="GO" id="GO:0005634">
    <property type="term" value="C:nucleus"/>
    <property type="evidence" value="ECO:0007669"/>
    <property type="project" value="UniProtKB-SubCell"/>
</dbReference>
<dbReference type="Ensembl" id="ENSTNIT00000013381.1">
    <property type="protein sequence ID" value="ENSTNIP00000013189.1"/>
    <property type="gene ID" value="ENSTNIG00000010286.1"/>
</dbReference>
<evidence type="ECO:0000256" key="1">
    <source>
        <dbReference type="ARBA" id="ARBA00001954"/>
    </source>
</evidence>
<dbReference type="InterPro" id="IPR051422">
    <property type="entry name" value="AlkB_tRNA_MeTrf/Diox"/>
</dbReference>
<organism evidence="24 25">
    <name type="scientific">Tetraodon nigroviridis</name>
    <name type="common">Spotted green pufferfish</name>
    <name type="synonym">Chelonodon nigroviridis</name>
    <dbReference type="NCBI Taxonomy" id="99883"/>
    <lineage>
        <taxon>Eukaryota</taxon>
        <taxon>Metazoa</taxon>
        <taxon>Chordata</taxon>
        <taxon>Craniata</taxon>
        <taxon>Vertebrata</taxon>
        <taxon>Euteleostomi</taxon>
        <taxon>Actinopterygii</taxon>
        <taxon>Neopterygii</taxon>
        <taxon>Teleostei</taxon>
        <taxon>Neoteleostei</taxon>
        <taxon>Acanthomorphata</taxon>
        <taxon>Eupercaria</taxon>
        <taxon>Tetraodontiformes</taxon>
        <taxon>Tetradontoidea</taxon>
        <taxon>Tetraodontidae</taxon>
        <taxon>Tetraodon</taxon>
    </lineage>
</organism>
<feature type="domain" description="Fe2OG dioxygenase" evidence="23">
    <location>
        <begin position="218"/>
        <end position="338"/>
    </location>
</feature>
<evidence type="ECO:0000256" key="7">
    <source>
        <dbReference type="ARBA" id="ARBA00022603"/>
    </source>
</evidence>
<dbReference type="GO" id="GO:0000049">
    <property type="term" value="F:tRNA binding"/>
    <property type="evidence" value="ECO:0007669"/>
    <property type="project" value="TreeGrafter"/>
</dbReference>
<dbReference type="PROSITE" id="PS51471">
    <property type="entry name" value="FE2OG_OXY"/>
    <property type="match status" value="1"/>
</dbReference>
<keyword evidence="13" id="KW-0408">Iron</keyword>
<dbReference type="GO" id="GO:0106335">
    <property type="term" value="F:tRNA (5-carboxymethyluridine(34)-5-O)-methyltransferase activity"/>
    <property type="evidence" value="ECO:0007669"/>
    <property type="project" value="UniProtKB-EC"/>
</dbReference>
<dbReference type="PROSITE" id="PS50102">
    <property type="entry name" value="RRM"/>
    <property type="match status" value="1"/>
</dbReference>
<dbReference type="Gene3D" id="3.40.50.150">
    <property type="entry name" value="Vaccinia Virus protein VP39"/>
    <property type="match status" value="1"/>
</dbReference>
<dbReference type="EC" id="2.1.1.229" evidence="5"/>
<dbReference type="SUPFAM" id="SSF53335">
    <property type="entry name" value="S-adenosyl-L-methionine-dependent methyltransferases"/>
    <property type="match status" value="1"/>
</dbReference>
<dbReference type="InterPro" id="IPR037151">
    <property type="entry name" value="AlkB-like_sf"/>
</dbReference>
<evidence type="ECO:0000259" key="22">
    <source>
        <dbReference type="PROSITE" id="PS50102"/>
    </source>
</evidence>
<evidence type="ECO:0000313" key="24">
    <source>
        <dbReference type="Ensembl" id="ENSTNIP00000013189.1"/>
    </source>
</evidence>
<dbReference type="Pfam" id="PF00076">
    <property type="entry name" value="RRM_1"/>
    <property type="match status" value="1"/>
</dbReference>
<dbReference type="FunFam" id="2.60.120.590:FF:000012">
    <property type="entry name" value="AlkB homolog 8, tRNA methyltransferase"/>
    <property type="match status" value="1"/>
</dbReference>
<dbReference type="InterPro" id="IPR000504">
    <property type="entry name" value="RRM_dom"/>
</dbReference>
<keyword evidence="7" id="KW-0489">Methyltransferase</keyword>
<evidence type="ECO:0000256" key="19">
    <source>
        <dbReference type="ARBA" id="ARBA00049802"/>
    </source>
</evidence>
<dbReference type="Pfam" id="PF08241">
    <property type="entry name" value="Methyltransf_11"/>
    <property type="match status" value="1"/>
</dbReference>
<comment type="catalytic activity">
    <reaction evidence="16">
        <text>5-(carboxymethyl)uridine(34) in tRNA + S-adenosyl-L-methionine = 5-(2-methoxy-2-oxoethyl)uridine(34) in tRNA + S-adenosyl-L-homocysteine</text>
        <dbReference type="Rhea" id="RHEA:43208"/>
        <dbReference type="Rhea" id="RHEA-COMP:10407"/>
        <dbReference type="Rhea" id="RHEA-COMP:10408"/>
        <dbReference type="ChEBI" id="CHEBI:57856"/>
        <dbReference type="ChEBI" id="CHEBI:59789"/>
        <dbReference type="ChEBI" id="CHEBI:74851"/>
        <dbReference type="ChEBI" id="CHEBI:74882"/>
        <dbReference type="EC" id="2.1.1.229"/>
    </reaction>
</comment>
<dbReference type="STRING" id="99883.ENSTNIP00000013189"/>
<keyword evidence="9" id="KW-0949">S-adenosyl-L-methionine</keyword>
<feature type="compositionally biased region" description="Polar residues" evidence="21">
    <location>
        <begin position="303"/>
        <end position="320"/>
    </location>
</feature>